<dbReference type="InterPro" id="IPR033764">
    <property type="entry name" value="Sdr_B"/>
</dbReference>
<comment type="subcellular location">
    <subcellularLocation>
        <location evidence="1">Secreted</location>
    </subcellularLocation>
</comment>
<evidence type="ECO:0000313" key="8">
    <source>
        <dbReference type="Proteomes" id="UP000533598"/>
    </source>
</evidence>
<evidence type="ECO:0000259" key="6">
    <source>
        <dbReference type="Pfam" id="PF17210"/>
    </source>
</evidence>
<dbReference type="Proteomes" id="UP000533598">
    <property type="component" value="Unassembled WGS sequence"/>
</dbReference>
<feature type="signal peptide" evidence="5">
    <location>
        <begin position="1"/>
        <end position="25"/>
    </location>
</feature>
<evidence type="ECO:0000256" key="5">
    <source>
        <dbReference type="SAM" id="SignalP"/>
    </source>
</evidence>
<dbReference type="Gene3D" id="2.60.40.10">
    <property type="entry name" value="Immunoglobulins"/>
    <property type="match status" value="2"/>
</dbReference>
<sequence>MNLRRTAVVLAGVSLLSLTGMPAQAEDIAPTGVVTGRVWFDRNADGAAQPGEPGAGEAEVSFYDVLRQRPAGKAATDEDGRYRSPALRFGLYKISHHRSEYAATTSPVRFALVSAEGIRPADFGIRGATVTGLIWQDTDRDGRRDQGEPALPEVQVSSVKPITRYAVSGPDGRYRLEDLPAGRFQLKASSVAGPAQLTLTRPGRDNAFTWGSYTTRELRVRPGETVRGVDAGYAESRYDGALAISTDRDPQTVAVGEPLKITVHLANRGDTGQRVAVSLYPPAGVRISGVSGDWTVVSTGPTVLANSVHAIEPGARECALTLTVVLERPLTEPLQFRQRPEVGGDRDPGNDDGYLWVGRRP</sequence>
<dbReference type="SUPFAM" id="SSF117074">
    <property type="entry name" value="Hypothetical protein PA1324"/>
    <property type="match status" value="2"/>
</dbReference>
<dbReference type="AlphaFoldDB" id="A0A7W7FQB8"/>
<evidence type="ECO:0000256" key="1">
    <source>
        <dbReference type="ARBA" id="ARBA00004613"/>
    </source>
</evidence>
<comment type="caution">
    <text evidence="7">The sequence shown here is derived from an EMBL/GenBank/DDBJ whole genome shotgun (WGS) entry which is preliminary data.</text>
</comment>
<protein>
    <recommendedName>
        <fullName evidence="6">SD-repeat containing protein B domain-containing protein</fullName>
    </recommendedName>
</protein>
<reference evidence="7 8" key="1">
    <citation type="submission" date="2020-08" db="EMBL/GenBank/DDBJ databases">
        <title>Sequencing the genomes of 1000 actinobacteria strains.</title>
        <authorList>
            <person name="Klenk H.-P."/>
        </authorList>
    </citation>
    <scope>NUCLEOTIDE SEQUENCE [LARGE SCALE GENOMIC DNA]</scope>
    <source>
        <strain evidence="7 8">DSM 44230</strain>
    </source>
</reference>
<dbReference type="GO" id="GO:0005576">
    <property type="term" value="C:extracellular region"/>
    <property type="evidence" value="ECO:0007669"/>
    <property type="project" value="UniProtKB-SubCell"/>
</dbReference>
<feature type="chain" id="PRO_5030661836" description="SD-repeat containing protein B domain-containing protein" evidence="5">
    <location>
        <begin position="26"/>
        <end position="361"/>
    </location>
</feature>
<gene>
    <name evidence="7" type="ORF">HNR67_000884</name>
</gene>
<dbReference type="GO" id="GO:0005975">
    <property type="term" value="P:carbohydrate metabolic process"/>
    <property type="evidence" value="ECO:0007669"/>
    <property type="project" value="UniProtKB-ARBA"/>
</dbReference>
<keyword evidence="8" id="KW-1185">Reference proteome</keyword>
<dbReference type="EMBL" id="JACHMH010000001">
    <property type="protein sequence ID" value="MBB4674766.1"/>
    <property type="molecule type" value="Genomic_DNA"/>
</dbReference>
<organism evidence="7 8">
    <name type="scientific">Crossiella cryophila</name>
    <dbReference type="NCBI Taxonomy" id="43355"/>
    <lineage>
        <taxon>Bacteria</taxon>
        <taxon>Bacillati</taxon>
        <taxon>Actinomycetota</taxon>
        <taxon>Actinomycetes</taxon>
        <taxon>Pseudonocardiales</taxon>
        <taxon>Pseudonocardiaceae</taxon>
        <taxon>Crossiella</taxon>
    </lineage>
</organism>
<accession>A0A7W7FQB8</accession>
<evidence type="ECO:0000256" key="2">
    <source>
        <dbReference type="ARBA" id="ARBA00022525"/>
    </source>
</evidence>
<evidence type="ECO:0000313" key="7">
    <source>
        <dbReference type="EMBL" id="MBB4674766.1"/>
    </source>
</evidence>
<proteinExistence type="predicted"/>
<evidence type="ECO:0000256" key="4">
    <source>
        <dbReference type="SAM" id="MobiDB-lite"/>
    </source>
</evidence>
<feature type="domain" description="SD-repeat containing protein B" evidence="6">
    <location>
        <begin position="132"/>
        <end position="232"/>
    </location>
</feature>
<keyword evidence="3 5" id="KW-0732">Signal</keyword>
<evidence type="ECO:0000256" key="3">
    <source>
        <dbReference type="ARBA" id="ARBA00022729"/>
    </source>
</evidence>
<dbReference type="Pfam" id="PF17210">
    <property type="entry name" value="SdrD_B"/>
    <property type="match status" value="1"/>
</dbReference>
<name>A0A7W7FQB8_9PSEU</name>
<keyword evidence="2" id="KW-0964">Secreted</keyword>
<feature type="compositionally biased region" description="Basic and acidic residues" evidence="4">
    <location>
        <begin position="338"/>
        <end position="349"/>
    </location>
</feature>
<dbReference type="InterPro" id="IPR013783">
    <property type="entry name" value="Ig-like_fold"/>
</dbReference>
<dbReference type="RefSeq" id="WP_185000847.1">
    <property type="nucleotide sequence ID" value="NZ_BAAAUI010000024.1"/>
</dbReference>
<feature type="region of interest" description="Disordered" evidence="4">
    <location>
        <begin position="337"/>
        <end position="361"/>
    </location>
</feature>